<dbReference type="Proteomes" id="UP001144978">
    <property type="component" value="Unassembled WGS sequence"/>
</dbReference>
<name>A0ACC1NLR8_9APHY</name>
<accession>A0ACC1NLR8</accession>
<evidence type="ECO:0000313" key="2">
    <source>
        <dbReference type="Proteomes" id="UP001144978"/>
    </source>
</evidence>
<organism evidence="1 2">
    <name type="scientific">Trametes sanguinea</name>
    <dbReference type="NCBI Taxonomy" id="158606"/>
    <lineage>
        <taxon>Eukaryota</taxon>
        <taxon>Fungi</taxon>
        <taxon>Dikarya</taxon>
        <taxon>Basidiomycota</taxon>
        <taxon>Agaricomycotina</taxon>
        <taxon>Agaricomycetes</taxon>
        <taxon>Polyporales</taxon>
        <taxon>Polyporaceae</taxon>
        <taxon>Trametes</taxon>
    </lineage>
</organism>
<proteinExistence type="predicted"/>
<sequence length="467" mass="51358">MDSAEDDGAAREHRQAGEGVRQLLHDREFLDLMTMSHLFPETRTGYYHPLYRQDPWCNAAMSKLGNSGLEAAQALPQMIVLCKSIILTNEEVATVGNYVAYYTSDEATDQRSLAIGRIEEIQVDPEGLWPDSMLLMCCAIGGLVLPYRMPACRTEDQYVFRRLPDIAGVVSTVHNCAAHNCKSTQTRVVFQERQMTSEREAEVLHAVEPYDRLLNLAQLRNAFLLERLVQSPPRYPGEELDHIIERAVNNRLTADQEAQRLRELAAQKKTRRGRHTSGAGRGSKSRAMAPSTPAISPPVTPSCTPAVQFPIISNQSPHLNQTSTGPAPEWMLSPTPSLLAASPSMTSSLPYRHAAGYFTREVPSWAAGTPSRTLMDAVATSNSEPPPMSTSQRPGLPRSEFHNTGGQPWAQQPLPNLSMPLQGRTYVTGYTWGEDSGSSTGHWRVGSARGPGHEFLADDEQVAGDGL</sequence>
<evidence type="ECO:0000313" key="1">
    <source>
        <dbReference type="EMBL" id="KAJ2979293.1"/>
    </source>
</evidence>
<comment type="caution">
    <text evidence="1">The sequence shown here is derived from an EMBL/GenBank/DDBJ whole genome shotgun (WGS) entry which is preliminary data.</text>
</comment>
<gene>
    <name evidence="1" type="ORF">NUW54_g11159</name>
</gene>
<keyword evidence="2" id="KW-1185">Reference proteome</keyword>
<protein>
    <submittedName>
        <fullName evidence="1">Uncharacterized protein</fullName>
    </submittedName>
</protein>
<dbReference type="EMBL" id="JANSHE010004262">
    <property type="protein sequence ID" value="KAJ2979293.1"/>
    <property type="molecule type" value="Genomic_DNA"/>
</dbReference>
<reference evidence="1" key="1">
    <citation type="submission" date="2022-08" db="EMBL/GenBank/DDBJ databases">
        <title>Genome Sequence of Pycnoporus sanguineus.</title>
        <authorList>
            <person name="Buettner E."/>
        </authorList>
    </citation>
    <scope>NUCLEOTIDE SEQUENCE</scope>
    <source>
        <strain evidence="1">CG-C14</strain>
    </source>
</reference>